<feature type="region of interest" description="Disordered" evidence="1">
    <location>
        <begin position="1"/>
        <end position="61"/>
    </location>
</feature>
<evidence type="ECO:0000313" key="2">
    <source>
        <dbReference type="EnsemblPlants" id="TuG1812G0400001978.01.T01.cds424813"/>
    </source>
</evidence>
<proteinExistence type="predicted"/>
<evidence type="ECO:0000256" key="1">
    <source>
        <dbReference type="SAM" id="MobiDB-lite"/>
    </source>
</evidence>
<keyword evidence="3" id="KW-1185">Reference proteome</keyword>
<protein>
    <submittedName>
        <fullName evidence="2">Uncharacterized protein</fullName>
    </submittedName>
</protein>
<dbReference type="Gramene" id="TuG1812G0400001978.01.T01">
    <property type="protein sequence ID" value="TuG1812G0400001978.01.T01.cds424813"/>
    <property type="gene ID" value="TuG1812G0400001978.01"/>
</dbReference>
<name>A0A8R7U6C3_TRIUA</name>
<dbReference type="Proteomes" id="UP000015106">
    <property type="component" value="Chromosome 4"/>
</dbReference>
<dbReference type="AlphaFoldDB" id="A0A8R7U6C3"/>
<reference evidence="3" key="1">
    <citation type="journal article" date="2013" name="Nature">
        <title>Draft genome of the wheat A-genome progenitor Triticum urartu.</title>
        <authorList>
            <person name="Ling H.Q."/>
            <person name="Zhao S."/>
            <person name="Liu D."/>
            <person name="Wang J."/>
            <person name="Sun H."/>
            <person name="Zhang C."/>
            <person name="Fan H."/>
            <person name="Li D."/>
            <person name="Dong L."/>
            <person name="Tao Y."/>
            <person name="Gao C."/>
            <person name="Wu H."/>
            <person name="Li Y."/>
            <person name="Cui Y."/>
            <person name="Guo X."/>
            <person name="Zheng S."/>
            <person name="Wang B."/>
            <person name="Yu K."/>
            <person name="Liang Q."/>
            <person name="Yang W."/>
            <person name="Lou X."/>
            <person name="Chen J."/>
            <person name="Feng M."/>
            <person name="Jian J."/>
            <person name="Zhang X."/>
            <person name="Luo G."/>
            <person name="Jiang Y."/>
            <person name="Liu J."/>
            <person name="Wang Z."/>
            <person name="Sha Y."/>
            <person name="Zhang B."/>
            <person name="Wu H."/>
            <person name="Tang D."/>
            <person name="Shen Q."/>
            <person name="Xue P."/>
            <person name="Zou S."/>
            <person name="Wang X."/>
            <person name="Liu X."/>
            <person name="Wang F."/>
            <person name="Yang Y."/>
            <person name="An X."/>
            <person name="Dong Z."/>
            <person name="Zhang K."/>
            <person name="Zhang X."/>
            <person name="Luo M.C."/>
            <person name="Dvorak J."/>
            <person name="Tong Y."/>
            <person name="Wang J."/>
            <person name="Yang H."/>
            <person name="Li Z."/>
            <person name="Wang D."/>
            <person name="Zhang A."/>
            <person name="Wang J."/>
        </authorList>
    </citation>
    <scope>NUCLEOTIDE SEQUENCE</scope>
    <source>
        <strain evidence="3">cv. G1812</strain>
    </source>
</reference>
<sequence length="75" mass="8146">MSPVHPGDSSPGVDRPRRKPSTRSLSYDRLGAIDQDPYLPPTSELLRVRPPPPTNKATSLATLPKVLSIHAPPLE</sequence>
<reference evidence="2" key="3">
    <citation type="submission" date="2022-06" db="UniProtKB">
        <authorList>
            <consortium name="EnsemblPlants"/>
        </authorList>
    </citation>
    <scope>IDENTIFICATION</scope>
</reference>
<reference evidence="2" key="2">
    <citation type="submission" date="2018-03" db="EMBL/GenBank/DDBJ databases">
        <title>The Triticum urartu genome reveals the dynamic nature of wheat genome evolution.</title>
        <authorList>
            <person name="Ling H."/>
            <person name="Ma B."/>
            <person name="Shi X."/>
            <person name="Liu H."/>
            <person name="Dong L."/>
            <person name="Sun H."/>
            <person name="Cao Y."/>
            <person name="Gao Q."/>
            <person name="Zheng S."/>
            <person name="Li Y."/>
            <person name="Yu Y."/>
            <person name="Du H."/>
            <person name="Qi M."/>
            <person name="Li Y."/>
            <person name="Yu H."/>
            <person name="Cui Y."/>
            <person name="Wang N."/>
            <person name="Chen C."/>
            <person name="Wu H."/>
            <person name="Zhao Y."/>
            <person name="Zhang J."/>
            <person name="Li Y."/>
            <person name="Zhou W."/>
            <person name="Zhang B."/>
            <person name="Hu W."/>
            <person name="Eijk M."/>
            <person name="Tang J."/>
            <person name="Witsenboer H."/>
            <person name="Zhao S."/>
            <person name="Li Z."/>
            <person name="Zhang A."/>
            <person name="Wang D."/>
            <person name="Liang C."/>
        </authorList>
    </citation>
    <scope>NUCLEOTIDE SEQUENCE [LARGE SCALE GENOMIC DNA]</scope>
    <source>
        <strain evidence="2">cv. G1812</strain>
    </source>
</reference>
<accession>A0A8R7U6C3</accession>
<organism evidence="2 3">
    <name type="scientific">Triticum urartu</name>
    <name type="common">Red wild einkorn</name>
    <name type="synonym">Crithodium urartu</name>
    <dbReference type="NCBI Taxonomy" id="4572"/>
    <lineage>
        <taxon>Eukaryota</taxon>
        <taxon>Viridiplantae</taxon>
        <taxon>Streptophyta</taxon>
        <taxon>Embryophyta</taxon>
        <taxon>Tracheophyta</taxon>
        <taxon>Spermatophyta</taxon>
        <taxon>Magnoliopsida</taxon>
        <taxon>Liliopsida</taxon>
        <taxon>Poales</taxon>
        <taxon>Poaceae</taxon>
        <taxon>BOP clade</taxon>
        <taxon>Pooideae</taxon>
        <taxon>Triticodae</taxon>
        <taxon>Triticeae</taxon>
        <taxon>Triticinae</taxon>
        <taxon>Triticum</taxon>
    </lineage>
</organism>
<dbReference type="EnsemblPlants" id="TuG1812G0400001978.01.T01">
    <property type="protein sequence ID" value="TuG1812G0400001978.01.T01.cds424813"/>
    <property type="gene ID" value="TuG1812G0400001978.01"/>
</dbReference>
<evidence type="ECO:0000313" key="3">
    <source>
        <dbReference type="Proteomes" id="UP000015106"/>
    </source>
</evidence>